<evidence type="ECO:0000313" key="2">
    <source>
        <dbReference type="Proteomes" id="UP001151699"/>
    </source>
</evidence>
<dbReference type="Proteomes" id="UP001151699">
    <property type="component" value="Chromosome X"/>
</dbReference>
<organism evidence="1 2">
    <name type="scientific">Pseudolycoriella hygida</name>
    <dbReference type="NCBI Taxonomy" id="35572"/>
    <lineage>
        <taxon>Eukaryota</taxon>
        <taxon>Metazoa</taxon>
        <taxon>Ecdysozoa</taxon>
        <taxon>Arthropoda</taxon>
        <taxon>Hexapoda</taxon>
        <taxon>Insecta</taxon>
        <taxon>Pterygota</taxon>
        <taxon>Neoptera</taxon>
        <taxon>Endopterygota</taxon>
        <taxon>Diptera</taxon>
        <taxon>Nematocera</taxon>
        <taxon>Sciaroidea</taxon>
        <taxon>Sciaridae</taxon>
        <taxon>Pseudolycoriella</taxon>
    </lineage>
</organism>
<evidence type="ECO:0000313" key="1">
    <source>
        <dbReference type="EMBL" id="KAJ6638953.1"/>
    </source>
</evidence>
<comment type="caution">
    <text evidence="1">The sequence shown here is derived from an EMBL/GenBank/DDBJ whole genome shotgun (WGS) entry which is preliminary data.</text>
</comment>
<keyword evidence="2" id="KW-1185">Reference proteome</keyword>
<dbReference type="AlphaFoldDB" id="A0A9Q0S0H4"/>
<gene>
    <name evidence="1" type="ORF">Bhyg_11691</name>
</gene>
<accession>A0A9Q0S0H4</accession>
<protein>
    <submittedName>
        <fullName evidence="1">Uncharacterized protein</fullName>
    </submittedName>
</protein>
<sequence length="50" mass="6170">MFFIIKKRSSYNRKRHINVREKYKKCQNFKFNVEMFTEFLQGGNTFVCNV</sequence>
<dbReference type="EMBL" id="WJQU01000003">
    <property type="protein sequence ID" value="KAJ6638953.1"/>
    <property type="molecule type" value="Genomic_DNA"/>
</dbReference>
<name>A0A9Q0S0H4_9DIPT</name>
<reference evidence="1" key="1">
    <citation type="submission" date="2022-07" db="EMBL/GenBank/DDBJ databases">
        <authorList>
            <person name="Trinca V."/>
            <person name="Uliana J.V.C."/>
            <person name="Torres T.T."/>
            <person name="Ward R.J."/>
            <person name="Monesi N."/>
        </authorList>
    </citation>
    <scope>NUCLEOTIDE SEQUENCE</scope>
    <source>
        <strain evidence="1">HSMRA1968</strain>
        <tissue evidence="1">Whole embryos</tissue>
    </source>
</reference>
<proteinExistence type="predicted"/>